<dbReference type="Proteomes" id="UP000030645">
    <property type="component" value="Unassembled WGS sequence"/>
</dbReference>
<name>W9SMD9_9ROSA</name>
<organism evidence="2 3">
    <name type="scientific">Morus notabilis</name>
    <dbReference type="NCBI Taxonomy" id="981085"/>
    <lineage>
        <taxon>Eukaryota</taxon>
        <taxon>Viridiplantae</taxon>
        <taxon>Streptophyta</taxon>
        <taxon>Embryophyta</taxon>
        <taxon>Tracheophyta</taxon>
        <taxon>Spermatophyta</taxon>
        <taxon>Magnoliopsida</taxon>
        <taxon>eudicotyledons</taxon>
        <taxon>Gunneridae</taxon>
        <taxon>Pentapetalae</taxon>
        <taxon>rosids</taxon>
        <taxon>fabids</taxon>
        <taxon>Rosales</taxon>
        <taxon>Moraceae</taxon>
        <taxon>Moreae</taxon>
        <taxon>Morus</taxon>
    </lineage>
</organism>
<evidence type="ECO:0000313" key="3">
    <source>
        <dbReference type="Proteomes" id="UP000030645"/>
    </source>
</evidence>
<feature type="compositionally biased region" description="Basic and acidic residues" evidence="1">
    <location>
        <begin position="1"/>
        <end position="11"/>
    </location>
</feature>
<gene>
    <name evidence="2" type="ORF">L484_000656</name>
</gene>
<evidence type="ECO:0000313" key="2">
    <source>
        <dbReference type="EMBL" id="EXC48272.1"/>
    </source>
</evidence>
<protein>
    <submittedName>
        <fullName evidence="2">Uncharacterized protein</fullName>
    </submittedName>
</protein>
<dbReference type="AlphaFoldDB" id="W9SMD9"/>
<reference evidence="3" key="1">
    <citation type="submission" date="2013-01" db="EMBL/GenBank/DDBJ databases">
        <title>Draft Genome Sequence of a Mulberry Tree, Morus notabilis C.K. Schneid.</title>
        <authorList>
            <person name="He N."/>
            <person name="Zhao S."/>
        </authorList>
    </citation>
    <scope>NUCLEOTIDE SEQUENCE</scope>
</reference>
<sequence>MVVLEKGEAQEIRGTTSGDREIRGPTSDNEEMQEYGTLALVLFVVPLSQGHVSDDAEEVRAQLSDTEHPQSFQKMRKRARDHQTLTCFSRNSEEFAEAVEIMLQLGIMNQYHSKDILLPPLPSVTDCFQSTTHNHRKRKAEPYLINVVDFESSHFRAPDQPNLQGPNAIAPTFQEESVAKSCHLLARPAAVCDIVAIVREKQPDCLFLSENKLQVMPLLNGLDVWGFPNKVIVPVDGMSGGVCFAWKLGINVEPIHEYKNVM</sequence>
<feature type="region of interest" description="Disordered" evidence="1">
    <location>
        <begin position="1"/>
        <end position="28"/>
    </location>
</feature>
<dbReference type="EMBL" id="KE624489">
    <property type="protein sequence ID" value="EXC48272.1"/>
    <property type="molecule type" value="Genomic_DNA"/>
</dbReference>
<accession>W9SMD9</accession>
<keyword evidence="3" id="KW-1185">Reference proteome</keyword>
<evidence type="ECO:0000256" key="1">
    <source>
        <dbReference type="SAM" id="MobiDB-lite"/>
    </source>
</evidence>
<proteinExistence type="predicted"/>